<sequence length="119" mass="13546">MSNRPRKGNLEEHSEDEDTQQVVDPETETSENEDITNDVRHDYEEIENVNNHVVDEPSTSGMQKNKAKGNAKRKVSITEDRSTTTTSVSKNNKNKNDDVQEIIKKINNSTSKKSRRKSS</sequence>
<keyword evidence="3" id="KW-1185">Reference proteome</keyword>
<gene>
    <name evidence="2" type="ORF">PSYICH_LOCUS3939</name>
</gene>
<feature type="compositionally biased region" description="Acidic residues" evidence="1">
    <location>
        <begin position="13"/>
        <end position="36"/>
    </location>
</feature>
<reference evidence="2" key="1">
    <citation type="submission" date="2022-01" db="EMBL/GenBank/DDBJ databases">
        <authorList>
            <person name="King R."/>
        </authorList>
    </citation>
    <scope>NUCLEOTIDE SEQUENCE</scope>
</reference>
<proteinExistence type="predicted"/>
<dbReference type="Proteomes" id="UP001153636">
    <property type="component" value="Chromosome 13"/>
</dbReference>
<evidence type="ECO:0000256" key="1">
    <source>
        <dbReference type="SAM" id="MobiDB-lite"/>
    </source>
</evidence>
<feature type="region of interest" description="Disordered" evidence="1">
    <location>
        <begin position="1"/>
        <end position="119"/>
    </location>
</feature>
<organism evidence="2 3">
    <name type="scientific">Psylliodes chrysocephalus</name>
    <dbReference type="NCBI Taxonomy" id="3402493"/>
    <lineage>
        <taxon>Eukaryota</taxon>
        <taxon>Metazoa</taxon>
        <taxon>Ecdysozoa</taxon>
        <taxon>Arthropoda</taxon>
        <taxon>Hexapoda</taxon>
        <taxon>Insecta</taxon>
        <taxon>Pterygota</taxon>
        <taxon>Neoptera</taxon>
        <taxon>Endopterygota</taxon>
        <taxon>Coleoptera</taxon>
        <taxon>Polyphaga</taxon>
        <taxon>Cucujiformia</taxon>
        <taxon>Chrysomeloidea</taxon>
        <taxon>Chrysomelidae</taxon>
        <taxon>Galerucinae</taxon>
        <taxon>Alticini</taxon>
        <taxon>Psylliodes</taxon>
    </lineage>
</organism>
<evidence type="ECO:0000313" key="2">
    <source>
        <dbReference type="EMBL" id="CAH1102870.1"/>
    </source>
</evidence>
<name>A0A9P0CNG6_9CUCU</name>
<accession>A0A9P0CNG6</accession>
<dbReference type="EMBL" id="OV651825">
    <property type="protein sequence ID" value="CAH1102870.1"/>
    <property type="molecule type" value="Genomic_DNA"/>
</dbReference>
<evidence type="ECO:0000313" key="3">
    <source>
        <dbReference type="Proteomes" id="UP001153636"/>
    </source>
</evidence>
<feature type="compositionally biased region" description="Basic and acidic residues" evidence="1">
    <location>
        <begin position="94"/>
        <end position="104"/>
    </location>
</feature>
<feature type="compositionally biased region" description="Basic residues" evidence="1">
    <location>
        <begin position="65"/>
        <end position="75"/>
    </location>
</feature>
<dbReference type="AlphaFoldDB" id="A0A9P0CNG6"/>
<protein>
    <submittedName>
        <fullName evidence="2">Uncharacterized protein</fullName>
    </submittedName>
</protein>